<keyword evidence="11" id="KW-1185">Reference proteome</keyword>
<feature type="domain" description="Exonuclease VII large subunit C-terminal" evidence="8">
    <location>
        <begin position="134"/>
        <end position="405"/>
    </location>
</feature>
<feature type="compositionally biased region" description="Pro residues" evidence="7">
    <location>
        <begin position="503"/>
        <end position="520"/>
    </location>
</feature>
<gene>
    <name evidence="5 10" type="primary">xseA</name>
    <name evidence="10" type="ORF">ACFQDM_11760</name>
</gene>
<evidence type="ECO:0000259" key="8">
    <source>
        <dbReference type="Pfam" id="PF02601"/>
    </source>
</evidence>
<protein>
    <recommendedName>
        <fullName evidence="5">Exodeoxyribonuclease 7 large subunit</fullName>
        <ecNumber evidence="5">3.1.11.6</ecNumber>
    </recommendedName>
    <alternativeName>
        <fullName evidence="5">Exodeoxyribonuclease VII large subunit</fullName>
        <shortName evidence="5">Exonuclease VII large subunit</shortName>
    </alternativeName>
</protein>
<proteinExistence type="inferred from homology"/>
<sequence length="532" mass="57971">MSDFFPSDRPASANLHEFSVSELAGSIKRTIENAYDRVRVRGELGRVTIAKSGHMYADLKDDKAVINTIMWKGSVGRLPFRPEEGLEVVAEGKLSTFPGRSNYQLIADTMNPAGAGALMALLEERKKKLAAEGLFAADRKKAIPFLPRTIGVVTSPTGAVIRDILHRIRDRFPVHVIVWPALVQGDKAAEQVTAGIRGFNALPEGHPSRPDLIIVARGGGSIEDLWPFNEEIVVRATADSVIPLISAVGHETDTTLIDYASDRRAPTPTGAAEIAVPVRTELMERLNGLDQRLIHGLTQWTKRQERDLTAIAARLPRAESLLDMRQQRFDYAEGRLGSALQTTLLRKEGAFEKIGPRLRPQALSMGLRQVEGQLTQTSSRLAKSLIRVTERNEQVLTGLGKRLEARTAKLQDTQQQDTALANLDTRLTHAFEQKISRKSESLKRSATMLEALSYQATLKRGYAIVRTADGELVRTTQAATQAGDMVLTLSDGDIGVRTTGDAPSPPPAPTPKAKPAPKPAPSSGKDGQGSLF</sequence>
<dbReference type="GO" id="GO:0008855">
    <property type="term" value="F:exodeoxyribonuclease VII activity"/>
    <property type="evidence" value="ECO:0007669"/>
    <property type="project" value="UniProtKB-EC"/>
</dbReference>
<comment type="subcellular location">
    <subcellularLocation>
        <location evidence="5 6">Cytoplasm</location>
    </subcellularLocation>
</comment>
<dbReference type="EMBL" id="JBHSSW010000013">
    <property type="protein sequence ID" value="MFC6198762.1"/>
    <property type="molecule type" value="Genomic_DNA"/>
</dbReference>
<dbReference type="Proteomes" id="UP001596303">
    <property type="component" value="Unassembled WGS sequence"/>
</dbReference>
<dbReference type="Pfam" id="PF13742">
    <property type="entry name" value="tRNA_anti_2"/>
    <property type="match status" value="1"/>
</dbReference>
<keyword evidence="3 5" id="KW-0378">Hydrolase</keyword>
<evidence type="ECO:0000313" key="11">
    <source>
        <dbReference type="Proteomes" id="UP001596303"/>
    </source>
</evidence>
<keyword evidence="2 5" id="KW-0540">Nuclease</keyword>
<dbReference type="PANTHER" id="PTHR30008:SF0">
    <property type="entry name" value="EXODEOXYRIBONUCLEASE 7 LARGE SUBUNIT"/>
    <property type="match status" value="1"/>
</dbReference>
<evidence type="ECO:0000256" key="4">
    <source>
        <dbReference type="ARBA" id="ARBA00022839"/>
    </source>
</evidence>
<comment type="similarity">
    <text evidence="5 6">Belongs to the XseA family.</text>
</comment>
<comment type="caution">
    <text evidence="10">The sequence shown here is derived from an EMBL/GenBank/DDBJ whole genome shotgun (WGS) entry which is preliminary data.</text>
</comment>
<evidence type="ECO:0000259" key="9">
    <source>
        <dbReference type="Pfam" id="PF13742"/>
    </source>
</evidence>
<dbReference type="Pfam" id="PF02601">
    <property type="entry name" value="Exonuc_VII_L"/>
    <property type="match status" value="1"/>
</dbReference>
<dbReference type="EC" id="3.1.11.6" evidence="5"/>
<evidence type="ECO:0000256" key="5">
    <source>
        <dbReference type="HAMAP-Rule" id="MF_00378"/>
    </source>
</evidence>
<evidence type="ECO:0000256" key="1">
    <source>
        <dbReference type="ARBA" id="ARBA00022490"/>
    </source>
</evidence>
<comment type="function">
    <text evidence="5">Bidirectionally degrades single-stranded DNA into large acid-insoluble oligonucleotides, which are then degraded further into small acid-soluble oligonucleotides.</text>
</comment>
<comment type="subunit">
    <text evidence="5">Heterooligomer composed of large and small subunits.</text>
</comment>
<evidence type="ECO:0000256" key="7">
    <source>
        <dbReference type="SAM" id="MobiDB-lite"/>
    </source>
</evidence>
<name>A0ABW1SAT9_9PROT</name>
<feature type="domain" description="OB-fold nucleic acid binding" evidence="9">
    <location>
        <begin position="18"/>
        <end position="110"/>
    </location>
</feature>
<evidence type="ECO:0000313" key="10">
    <source>
        <dbReference type="EMBL" id="MFC6198762.1"/>
    </source>
</evidence>
<dbReference type="PANTHER" id="PTHR30008">
    <property type="entry name" value="EXODEOXYRIBONUCLEASE 7 LARGE SUBUNIT"/>
    <property type="match status" value="1"/>
</dbReference>
<keyword evidence="4 5" id="KW-0269">Exonuclease</keyword>
<feature type="region of interest" description="Disordered" evidence="7">
    <location>
        <begin position="492"/>
        <end position="532"/>
    </location>
</feature>
<accession>A0ABW1SAT9</accession>
<dbReference type="InterPro" id="IPR020579">
    <property type="entry name" value="Exonuc_VII_lsu_C"/>
</dbReference>
<dbReference type="RefSeq" id="WP_377379263.1">
    <property type="nucleotide sequence ID" value="NZ_JBHSSW010000013.1"/>
</dbReference>
<evidence type="ECO:0000256" key="3">
    <source>
        <dbReference type="ARBA" id="ARBA00022801"/>
    </source>
</evidence>
<dbReference type="InterPro" id="IPR003753">
    <property type="entry name" value="Exonuc_VII_L"/>
</dbReference>
<dbReference type="CDD" id="cd04489">
    <property type="entry name" value="ExoVII_LU_OBF"/>
    <property type="match status" value="1"/>
</dbReference>
<dbReference type="HAMAP" id="MF_00378">
    <property type="entry name" value="Exonuc_7_L"/>
    <property type="match status" value="1"/>
</dbReference>
<dbReference type="InterPro" id="IPR025824">
    <property type="entry name" value="OB-fold_nuc-bd_dom"/>
</dbReference>
<reference evidence="11" key="1">
    <citation type="journal article" date="2019" name="Int. J. Syst. Evol. Microbiol.">
        <title>The Global Catalogue of Microorganisms (GCM) 10K type strain sequencing project: providing services to taxonomists for standard genome sequencing and annotation.</title>
        <authorList>
            <consortium name="The Broad Institute Genomics Platform"/>
            <consortium name="The Broad Institute Genome Sequencing Center for Infectious Disease"/>
            <person name="Wu L."/>
            <person name="Ma J."/>
        </authorList>
    </citation>
    <scope>NUCLEOTIDE SEQUENCE [LARGE SCALE GENOMIC DNA]</scope>
    <source>
        <strain evidence="11">CGMCC-1.15741</strain>
    </source>
</reference>
<dbReference type="NCBIfam" id="TIGR00237">
    <property type="entry name" value="xseA"/>
    <property type="match status" value="1"/>
</dbReference>
<keyword evidence="1 5" id="KW-0963">Cytoplasm</keyword>
<organism evidence="10 11">
    <name type="scientific">Ponticaulis profundi</name>
    <dbReference type="NCBI Taxonomy" id="2665222"/>
    <lineage>
        <taxon>Bacteria</taxon>
        <taxon>Pseudomonadati</taxon>
        <taxon>Pseudomonadota</taxon>
        <taxon>Alphaproteobacteria</taxon>
        <taxon>Hyphomonadales</taxon>
        <taxon>Hyphomonadaceae</taxon>
        <taxon>Ponticaulis</taxon>
    </lineage>
</organism>
<evidence type="ECO:0000256" key="2">
    <source>
        <dbReference type="ARBA" id="ARBA00022722"/>
    </source>
</evidence>
<comment type="catalytic activity">
    <reaction evidence="5 6">
        <text>Exonucleolytic cleavage in either 5'- to 3'- or 3'- to 5'-direction to yield nucleoside 5'-phosphates.</text>
        <dbReference type="EC" id="3.1.11.6"/>
    </reaction>
</comment>
<evidence type="ECO:0000256" key="6">
    <source>
        <dbReference type="RuleBase" id="RU004355"/>
    </source>
</evidence>